<comment type="caution">
    <text evidence="7">The sequence shown here is derived from an EMBL/GenBank/DDBJ whole genome shotgun (WGS) entry which is preliminary data.</text>
</comment>
<dbReference type="Pfam" id="PF09520">
    <property type="entry name" value="RE_TdeIII"/>
    <property type="match status" value="1"/>
</dbReference>
<evidence type="ECO:0000256" key="4">
    <source>
        <dbReference type="ARBA" id="ARBA00022801"/>
    </source>
</evidence>
<comment type="catalytic activity">
    <reaction evidence="5">
        <text>Endonucleolytic cleavage of DNA to give specific double-stranded fragments with terminal 5'-phosphates.</text>
        <dbReference type="EC" id="3.1.21.4"/>
    </reaction>
</comment>
<dbReference type="EMBL" id="LGSW01000019">
    <property type="protein sequence ID" value="KND17693.1"/>
    <property type="molecule type" value="Genomic_DNA"/>
</dbReference>
<organism evidence="7 8">
    <name type="scientific">Enhydrobacter aerosaccus</name>
    <dbReference type="NCBI Taxonomy" id="225324"/>
    <lineage>
        <taxon>Bacteria</taxon>
        <taxon>Pseudomonadati</taxon>
        <taxon>Pseudomonadota</taxon>
        <taxon>Alphaproteobacteria</taxon>
        <taxon>Hyphomicrobiales</taxon>
        <taxon>Enhydrobacter</taxon>
    </lineage>
</organism>
<sequence length="274" mass="32071">MTQPGNPELHEQMRKAVKQKALSILKMDEKVKRLSQDIDDGDTNLFFLEMFGKQVMFTSKLITSLQTAFGMSFYEQISKTLGELVGYEVTNQYKLTGHIHGNLKIYLDTLLENIEYIPNRKVEYQRIHEIHEEIKAEIGSLEAIPDSTVDVFIKKPDGTEIFIDITTVKPNKKEFRTMKQKILKWYILRLSHGDITPDKIHTYIAIPYNPQSRTNNTYTRWSEYYDREDLLVGNELWQLISDNQFSLEDMIDVFREIGEESKAYIEKSLKLSDQ</sequence>
<keyword evidence="3" id="KW-0255">Endonuclease</keyword>
<protein>
    <recommendedName>
        <fullName evidence="6">type II site-specific deoxyribonuclease</fullName>
        <ecNumber evidence="6">3.1.21.4</ecNumber>
    </recommendedName>
</protein>
<dbReference type="EC" id="3.1.21.4" evidence="6"/>
<keyword evidence="4" id="KW-0378">Hydrolase</keyword>
<evidence type="ECO:0000256" key="6">
    <source>
        <dbReference type="ARBA" id="ARBA00093790"/>
    </source>
</evidence>
<evidence type="ECO:0000256" key="3">
    <source>
        <dbReference type="ARBA" id="ARBA00022759"/>
    </source>
</evidence>
<gene>
    <name evidence="7" type="ORF">AFK20_12150</name>
</gene>
<keyword evidence="8" id="KW-1185">Reference proteome</keyword>
<keyword evidence="1" id="KW-0540">Nuclease</keyword>
<accession>A0ABR5IIW3</accession>
<reference evidence="7 8" key="1">
    <citation type="submission" date="2015-07" db="EMBL/GenBank/DDBJ databases">
        <title>Draft genome of Enhydrobacter aerosaccus.</title>
        <authorList>
            <person name="Wang X."/>
        </authorList>
    </citation>
    <scope>NUCLEOTIDE SEQUENCE [LARGE SCALE GENOMIC DNA]</scope>
    <source>
        <strain evidence="7 8">CGMCC9176</strain>
    </source>
</reference>
<evidence type="ECO:0000256" key="5">
    <source>
        <dbReference type="ARBA" id="ARBA00093760"/>
    </source>
</evidence>
<evidence type="ECO:0000313" key="8">
    <source>
        <dbReference type="Proteomes" id="UP000053900"/>
    </source>
</evidence>
<evidence type="ECO:0000256" key="1">
    <source>
        <dbReference type="ARBA" id="ARBA00022722"/>
    </source>
</evidence>
<evidence type="ECO:0000256" key="2">
    <source>
        <dbReference type="ARBA" id="ARBA00022747"/>
    </source>
</evidence>
<name>A0ABR5IIW3_9HYPH</name>
<keyword evidence="2" id="KW-0680">Restriction system</keyword>
<dbReference type="InterPro" id="IPR019045">
    <property type="entry name" value="Restrct_endonuc_II_HinfI"/>
</dbReference>
<evidence type="ECO:0000313" key="7">
    <source>
        <dbReference type="EMBL" id="KND17693.1"/>
    </source>
</evidence>
<proteinExistence type="predicted"/>
<dbReference type="Proteomes" id="UP000053900">
    <property type="component" value="Unassembled WGS sequence"/>
</dbReference>